<dbReference type="EMBL" id="BMOY01000016">
    <property type="protein sequence ID" value="GGJ04881.1"/>
    <property type="molecule type" value="Genomic_DNA"/>
</dbReference>
<sequence>MTTKTLSIDGWTILRGGQAVVRDVSLTLHGGEILGLIGPNGAGKSTTIGGLVGLFPVASGSLTFQGEAWDLQGHEVPFRVRQQLAYIPEQPMYYADMTLAEHIEWKRRLWSAGRRDAPFEQRRLQELLARLNLTPHMDKFPHQCSKGTLQKLMVVLAFLFPFSVLVVDEPFIGLDVLAIRQVRALLASARDGGAAVLVSTHVLDSAERFCDRFAFMMDGMVFAQGTLADLRTAAASADGSLEEVFIRLYHHRQQEVHG</sequence>
<protein>
    <submittedName>
        <fullName evidence="5">ABC transporter ATP-binding protein</fullName>
    </submittedName>
</protein>
<proteinExistence type="predicted"/>
<dbReference type="Proteomes" id="UP000637695">
    <property type="component" value="Unassembled WGS sequence"/>
</dbReference>
<dbReference type="Pfam" id="PF00005">
    <property type="entry name" value="ABC_tran"/>
    <property type="match status" value="1"/>
</dbReference>
<evidence type="ECO:0000256" key="1">
    <source>
        <dbReference type="ARBA" id="ARBA00022448"/>
    </source>
</evidence>
<organism evidence="5 6">
    <name type="scientific">Alicyclobacillus cellulosilyticus</name>
    <dbReference type="NCBI Taxonomy" id="1003997"/>
    <lineage>
        <taxon>Bacteria</taxon>
        <taxon>Bacillati</taxon>
        <taxon>Bacillota</taxon>
        <taxon>Bacilli</taxon>
        <taxon>Bacillales</taxon>
        <taxon>Alicyclobacillaceae</taxon>
        <taxon>Alicyclobacillus</taxon>
    </lineage>
</organism>
<keyword evidence="3 5" id="KW-0067">ATP-binding</keyword>
<accession>A0A917K9J7</accession>
<dbReference type="SMART" id="SM00382">
    <property type="entry name" value="AAA"/>
    <property type="match status" value="1"/>
</dbReference>
<name>A0A917K9J7_9BACL</name>
<comment type="caution">
    <text evidence="5">The sequence shown here is derived from an EMBL/GenBank/DDBJ whole genome shotgun (WGS) entry which is preliminary data.</text>
</comment>
<dbReference type="InterPro" id="IPR003593">
    <property type="entry name" value="AAA+_ATPase"/>
</dbReference>
<feature type="domain" description="ABC transporter" evidence="4">
    <location>
        <begin position="3"/>
        <end position="243"/>
    </location>
</feature>
<keyword evidence="1" id="KW-0813">Transport</keyword>
<reference evidence="5" key="2">
    <citation type="submission" date="2020-09" db="EMBL/GenBank/DDBJ databases">
        <authorList>
            <person name="Sun Q."/>
            <person name="Ohkuma M."/>
        </authorList>
    </citation>
    <scope>NUCLEOTIDE SEQUENCE</scope>
    <source>
        <strain evidence="5">JCM 18487</strain>
    </source>
</reference>
<dbReference type="InterPro" id="IPR003439">
    <property type="entry name" value="ABC_transporter-like_ATP-bd"/>
</dbReference>
<dbReference type="RefSeq" id="WP_188881865.1">
    <property type="nucleotide sequence ID" value="NZ_BMOY01000016.1"/>
</dbReference>
<evidence type="ECO:0000256" key="2">
    <source>
        <dbReference type="ARBA" id="ARBA00022741"/>
    </source>
</evidence>
<evidence type="ECO:0000259" key="4">
    <source>
        <dbReference type="PROSITE" id="PS50893"/>
    </source>
</evidence>
<dbReference type="InterPro" id="IPR027417">
    <property type="entry name" value="P-loop_NTPase"/>
</dbReference>
<dbReference type="CDD" id="cd03230">
    <property type="entry name" value="ABC_DR_subfamily_A"/>
    <property type="match status" value="1"/>
</dbReference>
<evidence type="ECO:0000313" key="5">
    <source>
        <dbReference type="EMBL" id="GGJ04881.1"/>
    </source>
</evidence>
<dbReference type="PANTHER" id="PTHR42939:SF5">
    <property type="entry name" value="ABC-TYPE TRANSPORTER ATP-BINDING PROTEIN ECSA"/>
    <property type="match status" value="1"/>
</dbReference>
<dbReference type="GO" id="GO:0016887">
    <property type="term" value="F:ATP hydrolysis activity"/>
    <property type="evidence" value="ECO:0007669"/>
    <property type="project" value="InterPro"/>
</dbReference>
<dbReference type="InterPro" id="IPR051782">
    <property type="entry name" value="ABC_Transporter_VariousFunc"/>
</dbReference>
<dbReference type="GO" id="GO:0005524">
    <property type="term" value="F:ATP binding"/>
    <property type="evidence" value="ECO:0007669"/>
    <property type="project" value="UniProtKB-KW"/>
</dbReference>
<keyword evidence="6" id="KW-1185">Reference proteome</keyword>
<dbReference type="Gene3D" id="3.40.50.300">
    <property type="entry name" value="P-loop containing nucleotide triphosphate hydrolases"/>
    <property type="match status" value="1"/>
</dbReference>
<reference evidence="5" key="1">
    <citation type="journal article" date="2014" name="Int. J. Syst. Evol. Microbiol.">
        <title>Complete genome sequence of Corynebacterium casei LMG S-19264T (=DSM 44701T), isolated from a smear-ripened cheese.</title>
        <authorList>
            <consortium name="US DOE Joint Genome Institute (JGI-PGF)"/>
            <person name="Walter F."/>
            <person name="Albersmeier A."/>
            <person name="Kalinowski J."/>
            <person name="Ruckert C."/>
        </authorList>
    </citation>
    <scope>NUCLEOTIDE SEQUENCE</scope>
    <source>
        <strain evidence="5">JCM 18487</strain>
    </source>
</reference>
<evidence type="ECO:0000313" key="6">
    <source>
        <dbReference type="Proteomes" id="UP000637695"/>
    </source>
</evidence>
<dbReference type="PANTHER" id="PTHR42939">
    <property type="entry name" value="ABC TRANSPORTER ATP-BINDING PROTEIN ALBC-RELATED"/>
    <property type="match status" value="1"/>
</dbReference>
<dbReference type="AlphaFoldDB" id="A0A917K9J7"/>
<evidence type="ECO:0000256" key="3">
    <source>
        <dbReference type="ARBA" id="ARBA00022840"/>
    </source>
</evidence>
<dbReference type="PROSITE" id="PS50893">
    <property type="entry name" value="ABC_TRANSPORTER_2"/>
    <property type="match status" value="1"/>
</dbReference>
<gene>
    <name evidence="5" type="primary">ABC-NBD</name>
    <name evidence="5" type="ORF">GCM10010885_12540</name>
</gene>
<keyword evidence="2" id="KW-0547">Nucleotide-binding</keyword>
<dbReference type="SUPFAM" id="SSF52540">
    <property type="entry name" value="P-loop containing nucleoside triphosphate hydrolases"/>
    <property type="match status" value="1"/>
</dbReference>